<dbReference type="Pfam" id="PF13761">
    <property type="entry name" value="DUF4166"/>
    <property type="match status" value="1"/>
</dbReference>
<evidence type="ECO:0000313" key="2">
    <source>
        <dbReference type="EMBL" id="PLT44262.1"/>
    </source>
</evidence>
<reference evidence="2 3" key="1">
    <citation type="submission" date="2017-05" db="EMBL/GenBank/DDBJ databases">
        <title>Functional genome analysis of Paenibacillus pasadenensis strain R16: insights on endophytic life style and antifungal activity.</title>
        <authorList>
            <person name="Passera A."/>
            <person name="Marcolungo L."/>
            <person name="Casati P."/>
            <person name="Brasca M."/>
            <person name="Quaglino F."/>
            <person name="Delledonne M."/>
        </authorList>
    </citation>
    <scope>NUCLEOTIDE SEQUENCE [LARGE SCALE GENOMIC DNA]</scope>
    <source>
        <strain evidence="2 3">R16</strain>
    </source>
</reference>
<keyword evidence="3" id="KW-1185">Reference proteome</keyword>
<protein>
    <recommendedName>
        <fullName evidence="1">DUF4166 domain-containing protein</fullName>
    </recommendedName>
</protein>
<dbReference type="Proteomes" id="UP000234789">
    <property type="component" value="Unassembled WGS sequence"/>
</dbReference>
<sequence length="296" mass="32963">MIRPPADSSASITPCGFASSAASITPRGFASSASASVLRRSSPAGASALQLPPAPPAASAADRMPLGLDEAPRSIYEQALGARFAELHPRIRERFSLHSRSGLAALGTGVMHEVWHNRLAALPLCIGTTRHIMFPQSGCDVPFTIRNYAYRDRFGRETVTWIRSFRFGRQERRFDATMIYSRERGCIVDYLGNRQHLAVDIEAEPSERGGIRIRSGAQRFYEGWLGFRFPELLTGAADVHEWYDDRACRFRIEVRVRNPLLGDVFRYDGSFAGELLEVGQEPPPADVLPRRTEGRE</sequence>
<comment type="caution">
    <text evidence="2">The sequence shown here is derived from an EMBL/GenBank/DDBJ whole genome shotgun (WGS) entry which is preliminary data.</text>
</comment>
<dbReference type="AlphaFoldDB" id="A0A2N5N1Q5"/>
<gene>
    <name evidence="2" type="ORF">B8V81_2693</name>
</gene>
<name>A0A2N5N1Q5_9BACL</name>
<feature type="domain" description="DUF4166" evidence="1">
    <location>
        <begin position="87"/>
        <end position="271"/>
    </location>
</feature>
<organism evidence="2 3">
    <name type="scientific">Paenibacillus pasadenensis</name>
    <dbReference type="NCBI Taxonomy" id="217090"/>
    <lineage>
        <taxon>Bacteria</taxon>
        <taxon>Bacillati</taxon>
        <taxon>Bacillota</taxon>
        <taxon>Bacilli</taxon>
        <taxon>Bacillales</taxon>
        <taxon>Paenibacillaceae</taxon>
        <taxon>Paenibacillus</taxon>
    </lineage>
</organism>
<proteinExistence type="predicted"/>
<evidence type="ECO:0000313" key="3">
    <source>
        <dbReference type="Proteomes" id="UP000234789"/>
    </source>
</evidence>
<dbReference type="EMBL" id="NFEZ01000004">
    <property type="protein sequence ID" value="PLT44262.1"/>
    <property type="molecule type" value="Genomic_DNA"/>
</dbReference>
<dbReference type="InterPro" id="IPR025311">
    <property type="entry name" value="DUF4166"/>
</dbReference>
<accession>A0A2N5N1Q5</accession>
<evidence type="ECO:0000259" key="1">
    <source>
        <dbReference type="Pfam" id="PF13761"/>
    </source>
</evidence>